<keyword evidence="1" id="KW-0614">Plasmid</keyword>
<evidence type="ECO:0000313" key="2">
    <source>
        <dbReference type="Proteomes" id="UP000296374"/>
    </source>
</evidence>
<dbReference type="SUPFAM" id="SSF52172">
    <property type="entry name" value="CheY-like"/>
    <property type="match status" value="1"/>
</dbReference>
<accession>A0A4Y5SVD0</accession>
<dbReference type="RefSeq" id="WP_139616612.1">
    <property type="nucleotide sequence ID" value="NZ_CP040765.1"/>
</dbReference>
<dbReference type="AlphaFoldDB" id="A0A4Y5SVD0"/>
<dbReference type="InterPro" id="IPR011006">
    <property type="entry name" value="CheY-like_superfamily"/>
</dbReference>
<gene>
    <name evidence="1" type="ORF">E4191_23090</name>
</gene>
<organism evidence="1 2">
    <name type="scientific">Paracoccus liaowanqingii</name>
    <dbReference type="NCBI Taxonomy" id="2560053"/>
    <lineage>
        <taxon>Bacteria</taxon>
        <taxon>Pseudomonadati</taxon>
        <taxon>Pseudomonadota</taxon>
        <taxon>Alphaproteobacteria</taxon>
        <taxon>Rhodobacterales</taxon>
        <taxon>Paracoccaceae</taxon>
        <taxon>Paracoccus</taxon>
    </lineage>
</organism>
<dbReference type="Proteomes" id="UP000296374">
    <property type="component" value="Plasmid unnamed1"/>
</dbReference>
<reference evidence="2" key="1">
    <citation type="submission" date="2019-05" db="EMBL/GenBank/DDBJ databases">
        <title>Tamlana fucoidanivorans sp. nov., isolated from the surface of algae collected from Fujian province in China.</title>
        <authorList>
            <person name="Li J."/>
        </authorList>
    </citation>
    <scope>NUCLEOTIDE SEQUENCE [LARGE SCALE GENOMIC DNA]</scope>
    <source>
        <strain evidence="2">2251</strain>
        <plasmid evidence="2">unnamed1</plasmid>
    </source>
</reference>
<protein>
    <submittedName>
        <fullName evidence="1">Response regulator</fullName>
    </submittedName>
</protein>
<geneLocation type="plasmid" evidence="1 2">
    <name>unnamed1</name>
</geneLocation>
<name>A0A4Y5SVD0_9RHOB</name>
<proteinExistence type="predicted"/>
<dbReference type="Gene3D" id="3.40.50.2300">
    <property type="match status" value="1"/>
</dbReference>
<evidence type="ECO:0000313" key="1">
    <source>
        <dbReference type="EMBL" id="QDA36933.1"/>
    </source>
</evidence>
<dbReference type="KEGG" id="plia:E4191_23090"/>
<sequence length="199" mass="22826">MKNIEDYISMPPLNILVVEDDYLQADHLAHEIRTSGNHVVGPFFNTNEALYYLDTVQAAILDVRVQADTSFVIADKLSCKSIPFVFLTGYGKKHIPERFDRKLIYLKPSKIAPILCDLQYQYFRPEISPETSIEEILKELVMAARAMMPDQASADRLVDAALNRAITKAEEDIFTGDVREHLNSILKEERLHRAYLYLH</sequence>
<dbReference type="EMBL" id="CP040765">
    <property type="protein sequence ID" value="QDA36933.1"/>
    <property type="molecule type" value="Genomic_DNA"/>
</dbReference>